<dbReference type="EMBL" id="JARKIF010000015">
    <property type="protein sequence ID" value="KAJ7622053.1"/>
    <property type="molecule type" value="Genomic_DNA"/>
</dbReference>
<accession>A0AAD7BIQ5</accession>
<dbReference type="PIRSF" id="PIRSF000948">
    <property type="entry name" value="Sphingomy_PDE"/>
    <property type="match status" value="1"/>
</dbReference>
<dbReference type="SUPFAM" id="SSF56300">
    <property type="entry name" value="Metallo-dependent phosphatases"/>
    <property type="match status" value="1"/>
</dbReference>
<feature type="binding site" evidence="4">
    <location>
        <position position="254"/>
    </location>
    <ligand>
        <name>Zn(2+)</name>
        <dbReference type="ChEBI" id="CHEBI:29105"/>
        <label>2</label>
    </ligand>
</feature>
<keyword evidence="2" id="KW-0325">Glycoprotein</keyword>
<dbReference type="InterPro" id="IPR029052">
    <property type="entry name" value="Metallo-depent_PP-like"/>
</dbReference>
<dbReference type="GO" id="GO:0016020">
    <property type="term" value="C:membrane"/>
    <property type="evidence" value="ECO:0007669"/>
    <property type="project" value="GOC"/>
</dbReference>
<dbReference type="GO" id="GO:0004767">
    <property type="term" value="F:sphingomyelin phosphodiesterase activity"/>
    <property type="evidence" value="ECO:0007669"/>
    <property type="project" value="UniProtKB-UniRule"/>
</dbReference>
<evidence type="ECO:0000256" key="5">
    <source>
        <dbReference type="PIRSR" id="PIRSR000948-2"/>
    </source>
</evidence>
<comment type="cofactor">
    <cofactor evidence="4">
        <name>Zn(2+)</name>
        <dbReference type="ChEBI" id="CHEBI:29105"/>
    </cofactor>
    <text evidence="4">Binds 2 Zn(2+) ions per subunit.</text>
</comment>
<dbReference type="GO" id="GO:0005615">
    <property type="term" value="C:extracellular space"/>
    <property type="evidence" value="ECO:0007669"/>
    <property type="project" value="TreeGrafter"/>
</dbReference>
<feature type="disulfide bond" evidence="5">
    <location>
        <begin position="62"/>
        <end position="73"/>
    </location>
</feature>
<keyword evidence="6" id="KW-0732">Signal</keyword>
<proteinExistence type="inferred from homology"/>
<gene>
    <name evidence="8" type="ORF">FB45DRAFT_753531</name>
</gene>
<feature type="binding site" evidence="4">
    <location>
        <position position="215"/>
    </location>
    <ligand>
        <name>Zn(2+)</name>
        <dbReference type="ChEBI" id="CHEBI:29105"/>
        <label>2</label>
    </ligand>
</feature>
<feature type="disulfide bond" evidence="5">
    <location>
        <begin position="33"/>
        <end position="109"/>
    </location>
</feature>
<feature type="binding site" evidence="4">
    <location>
        <position position="147"/>
    </location>
    <ligand>
        <name>Zn(2+)</name>
        <dbReference type="ChEBI" id="CHEBI:29105"/>
        <label>1</label>
    </ligand>
</feature>
<feature type="binding site" evidence="4">
    <location>
        <position position="402"/>
    </location>
    <ligand>
        <name>Zn(2+)</name>
        <dbReference type="ChEBI" id="CHEBI:29105"/>
        <label>1</label>
    </ligand>
</feature>
<feature type="binding site" evidence="4">
    <location>
        <position position="366"/>
    </location>
    <ligand>
        <name>Zn(2+)</name>
        <dbReference type="ChEBI" id="CHEBI:29105"/>
        <label>2</label>
    </ligand>
</feature>
<evidence type="ECO:0000259" key="7">
    <source>
        <dbReference type="Pfam" id="PF00149"/>
    </source>
</evidence>
<dbReference type="PANTHER" id="PTHR10340">
    <property type="entry name" value="SPHINGOMYELIN PHOSPHODIESTERASE"/>
    <property type="match status" value="1"/>
</dbReference>
<feature type="disulfide bond" evidence="5">
    <location>
        <begin position="162"/>
        <end position="167"/>
    </location>
</feature>
<dbReference type="Pfam" id="PF00149">
    <property type="entry name" value="Metallophos"/>
    <property type="match status" value="1"/>
</dbReference>
<comment type="caution">
    <text evidence="8">The sequence shown here is derived from an EMBL/GenBank/DDBJ whole genome shotgun (WGS) entry which is preliminary data.</text>
</comment>
<feature type="disulfide bond" evidence="5">
    <location>
        <begin position="168"/>
        <end position="188"/>
    </location>
</feature>
<keyword evidence="4" id="KW-0479">Metal-binding</keyword>
<keyword evidence="9" id="KW-1185">Reference proteome</keyword>
<dbReference type="GO" id="GO:0046872">
    <property type="term" value="F:metal ion binding"/>
    <property type="evidence" value="ECO:0007669"/>
    <property type="project" value="UniProtKB-KW"/>
</dbReference>
<name>A0AAD7BIQ5_9AGAR</name>
<protein>
    <recommendedName>
        <fullName evidence="3">Sphingomyelin phosphodiesterase</fullName>
    </recommendedName>
</protein>
<organism evidence="8 9">
    <name type="scientific">Roridomyces roridus</name>
    <dbReference type="NCBI Taxonomy" id="1738132"/>
    <lineage>
        <taxon>Eukaryota</taxon>
        <taxon>Fungi</taxon>
        <taxon>Dikarya</taxon>
        <taxon>Basidiomycota</taxon>
        <taxon>Agaricomycotina</taxon>
        <taxon>Agaricomycetes</taxon>
        <taxon>Agaricomycetidae</taxon>
        <taxon>Agaricales</taxon>
        <taxon>Marasmiineae</taxon>
        <taxon>Mycenaceae</taxon>
        <taxon>Roridomyces</taxon>
    </lineage>
</organism>
<keyword evidence="1 3" id="KW-0378">Hydrolase</keyword>
<keyword evidence="4" id="KW-0862">Zinc</keyword>
<evidence type="ECO:0000256" key="3">
    <source>
        <dbReference type="PIRNR" id="PIRNR000948"/>
    </source>
</evidence>
<feature type="signal peptide" evidence="6">
    <location>
        <begin position="1"/>
        <end position="20"/>
    </location>
</feature>
<dbReference type="InterPro" id="IPR011160">
    <property type="entry name" value="Sphingomy_PDE"/>
</dbReference>
<keyword evidence="3" id="KW-0326">Glycosidase</keyword>
<feature type="binding site" evidence="4">
    <location>
        <position position="400"/>
    </location>
    <ligand>
        <name>Zn(2+)</name>
        <dbReference type="ChEBI" id="CHEBI:29105"/>
        <label>2</label>
    </ligand>
</feature>
<feature type="domain" description="Calcineurin-like phosphoesterase" evidence="7">
    <location>
        <begin position="140"/>
        <end position="403"/>
    </location>
</feature>
<reference evidence="8" key="1">
    <citation type="submission" date="2023-03" db="EMBL/GenBank/DDBJ databases">
        <title>Massive genome expansion in bonnet fungi (Mycena s.s.) driven by repeated elements and novel gene families across ecological guilds.</title>
        <authorList>
            <consortium name="Lawrence Berkeley National Laboratory"/>
            <person name="Harder C.B."/>
            <person name="Miyauchi S."/>
            <person name="Viragh M."/>
            <person name="Kuo A."/>
            <person name="Thoen E."/>
            <person name="Andreopoulos B."/>
            <person name="Lu D."/>
            <person name="Skrede I."/>
            <person name="Drula E."/>
            <person name="Henrissat B."/>
            <person name="Morin E."/>
            <person name="Kohler A."/>
            <person name="Barry K."/>
            <person name="LaButti K."/>
            <person name="Morin E."/>
            <person name="Salamov A."/>
            <person name="Lipzen A."/>
            <person name="Mereny Z."/>
            <person name="Hegedus B."/>
            <person name="Baldrian P."/>
            <person name="Stursova M."/>
            <person name="Weitz H."/>
            <person name="Taylor A."/>
            <person name="Grigoriev I.V."/>
            <person name="Nagy L.G."/>
            <person name="Martin F."/>
            <person name="Kauserud H."/>
        </authorList>
    </citation>
    <scope>NUCLEOTIDE SEQUENCE</scope>
    <source>
        <strain evidence="8">9284</strain>
    </source>
</reference>
<dbReference type="InterPro" id="IPR004843">
    <property type="entry name" value="Calcineurin-like_PHP"/>
</dbReference>
<keyword evidence="5" id="KW-1015">Disulfide bond</keyword>
<evidence type="ECO:0000256" key="2">
    <source>
        <dbReference type="ARBA" id="ARBA00023180"/>
    </source>
</evidence>
<feature type="disulfide bond" evidence="5">
    <location>
        <begin position="530"/>
        <end position="534"/>
    </location>
</feature>
<evidence type="ECO:0000313" key="9">
    <source>
        <dbReference type="Proteomes" id="UP001221142"/>
    </source>
</evidence>
<feature type="binding site" evidence="4">
    <location>
        <position position="215"/>
    </location>
    <ligand>
        <name>Zn(2+)</name>
        <dbReference type="ChEBI" id="CHEBI:29105"/>
        <label>1</label>
    </ligand>
</feature>
<evidence type="ECO:0000256" key="1">
    <source>
        <dbReference type="ARBA" id="ARBA00022801"/>
    </source>
</evidence>
<dbReference type="CDD" id="cd00842">
    <property type="entry name" value="MPP_ASMase"/>
    <property type="match status" value="1"/>
</dbReference>
<dbReference type="InterPro" id="IPR041805">
    <property type="entry name" value="ASMase/PPN1_MPP"/>
</dbReference>
<dbReference type="Gene3D" id="3.60.21.10">
    <property type="match status" value="1"/>
</dbReference>
<evidence type="ECO:0000256" key="6">
    <source>
        <dbReference type="SAM" id="SignalP"/>
    </source>
</evidence>
<dbReference type="AlphaFoldDB" id="A0AAD7BIQ5"/>
<feature type="chain" id="PRO_5041937794" description="Sphingomyelin phosphodiesterase" evidence="6">
    <location>
        <begin position="21"/>
        <end position="591"/>
    </location>
</feature>
<evidence type="ECO:0000256" key="4">
    <source>
        <dbReference type="PIRSR" id="PIRSR000948-1"/>
    </source>
</evidence>
<dbReference type="PANTHER" id="PTHR10340:SF34">
    <property type="entry name" value="SPHINGOMYELIN PHOSPHODIESTERASE"/>
    <property type="match status" value="1"/>
</dbReference>
<dbReference type="GO" id="GO:0016798">
    <property type="term" value="F:hydrolase activity, acting on glycosyl bonds"/>
    <property type="evidence" value="ECO:0007669"/>
    <property type="project" value="UniProtKB-KW"/>
</dbReference>
<sequence>MLPFLLWVGQLLLFAVGVSTDELLTALQNTDDCSSCLDFLATLKTVALSGNDPFIIAFTQLCIQLDVADPDVCTGLVAREGPILAHDLRSIGTTGQTARRLCDALMGQCVSKAVNPFIVPLPKSAPTQPDVLRSKGRPPLRVVHLSDVHIDRMYTVGAEANCTKPICCRDFSTQRPTVPAGPNGNAQCDSPISLADSMLAEIERIGPDFSIFTGDVVEHDTWLVTRPEATDALVSFNEEMARALSAPVFPSLGNHDSAPDNAFARTTSHTTNNSNWVYDTESIGWERWIGPNAASQVKHISGSYSVQVPGLKLRTVAVNTQMWYKQNYWLYDSDIPQPDPNGILAFMVKALQAAEDAGDPVWIIGHIPLGKEDTLPDQSNYYDQILQRYKNTITGQFFGHSHKDQFEIAYSNYSEQTAANAVGLGWIAPALTPTSGNPAFKVYDVDPDTFEIMDAKVYFTNISDPEFQIAPTWELYYSARDTYGPLVGLPPSAPLSPAFWHNLTEVFAVNDTAFQLFNTFITRGADVGACSGACVNSTICDMRAFRSQDNCDTPAQGLDLRRRSSVRATGVSKDSAECEGFGLASILSGAF</sequence>
<feature type="binding site" evidence="4">
    <location>
        <position position="149"/>
    </location>
    <ligand>
        <name>Zn(2+)</name>
        <dbReference type="ChEBI" id="CHEBI:29105"/>
        <label>1</label>
    </ligand>
</feature>
<comment type="similarity">
    <text evidence="3">Belongs to the acid sphingomyelinase family.</text>
</comment>
<dbReference type="GO" id="GO:0006685">
    <property type="term" value="P:sphingomyelin catabolic process"/>
    <property type="evidence" value="ECO:0007669"/>
    <property type="project" value="UniProtKB-UniRule"/>
</dbReference>
<evidence type="ECO:0000313" key="8">
    <source>
        <dbReference type="EMBL" id="KAJ7622053.1"/>
    </source>
</evidence>
<dbReference type="Proteomes" id="UP001221142">
    <property type="component" value="Unassembled WGS sequence"/>
</dbReference>
<comment type="function">
    <text evidence="3">Converts sphingomyelin to ceramide.</text>
</comment>